<organism evidence="3 4">
    <name type="scientific">Streptomyces alanosinicus</name>
    <dbReference type="NCBI Taxonomy" id="68171"/>
    <lineage>
        <taxon>Bacteria</taxon>
        <taxon>Bacillati</taxon>
        <taxon>Actinomycetota</taxon>
        <taxon>Actinomycetes</taxon>
        <taxon>Kitasatosporales</taxon>
        <taxon>Streptomycetaceae</taxon>
        <taxon>Streptomyces</taxon>
    </lineage>
</organism>
<dbReference type="Pfam" id="PF13581">
    <property type="entry name" value="HATPase_c_2"/>
    <property type="match status" value="1"/>
</dbReference>
<keyword evidence="4" id="KW-1185">Reference proteome</keyword>
<dbReference type="Gene3D" id="3.30.565.10">
    <property type="entry name" value="Histidine kinase-like ATPase, C-terminal domain"/>
    <property type="match status" value="1"/>
</dbReference>
<comment type="caution">
    <text evidence="3">The sequence shown here is derived from an EMBL/GenBank/DDBJ whole genome shotgun (WGS) entry which is preliminary data.</text>
</comment>
<name>A0A918YS62_9ACTN</name>
<reference evidence="3" key="2">
    <citation type="submission" date="2020-09" db="EMBL/GenBank/DDBJ databases">
        <authorList>
            <person name="Sun Q."/>
            <person name="Ohkuma M."/>
        </authorList>
    </citation>
    <scope>NUCLEOTIDE SEQUENCE</scope>
    <source>
        <strain evidence="3">JCM 4714</strain>
    </source>
</reference>
<protein>
    <recommendedName>
        <fullName evidence="2">Histidine kinase/HSP90-like ATPase domain-containing protein</fullName>
    </recommendedName>
</protein>
<dbReference type="AlphaFoldDB" id="A0A918YS62"/>
<dbReference type="GO" id="GO:0004674">
    <property type="term" value="F:protein serine/threonine kinase activity"/>
    <property type="evidence" value="ECO:0007669"/>
    <property type="project" value="UniProtKB-KW"/>
</dbReference>
<evidence type="ECO:0000259" key="2">
    <source>
        <dbReference type="Pfam" id="PF13581"/>
    </source>
</evidence>
<dbReference type="InterPro" id="IPR036890">
    <property type="entry name" value="HATPase_C_sf"/>
</dbReference>
<dbReference type="EMBL" id="BMVG01000047">
    <property type="protein sequence ID" value="GHE14146.1"/>
    <property type="molecule type" value="Genomic_DNA"/>
</dbReference>
<dbReference type="PANTHER" id="PTHR35526:SF3">
    <property type="entry name" value="ANTI-SIGMA-F FACTOR RSBW"/>
    <property type="match status" value="1"/>
</dbReference>
<dbReference type="RefSeq" id="WP_189958797.1">
    <property type="nucleotide sequence ID" value="NZ_BMVG01000047.1"/>
</dbReference>
<keyword evidence="1" id="KW-0418">Kinase</keyword>
<dbReference type="CDD" id="cd16936">
    <property type="entry name" value="HATPase_RsbW-like"/>
    <property type="match status" value="1"/>
</dbReference>
<keyword evidence="1" id="KW-0723">Serine/threonine-protein kinase</keyword>
<dbReference type="Proteomes" id="UP000655443">
    <property type="component" value="Unassembled WGS sequence"/>
</dbReference>
<reference evidence="3" key="1">
    <citation type="journal article" date="2014" name="Int. J. Syst. Evol. Microbiol.">
        <title>Complete genome sequence of Corynebacterium casei LMG S-19264T (=DSM 44701T), isolated from a smear-ripened cheese.</title>
        <authorList>
            <consortium name="US DOE Joint Genome Institute (JGI-PGF)"/>
            <person name="Walter F."/>
            <person name="Albersmeier A."/>
            <person name="Kalinowski J."/>
            <person name="Ruckert C."/>
        </authorList>
    </citation>
    <scope>NUCLEOTIDE SEQUENCE</scope>
    <source>
        <strain evidence="3">JCM 4714</strain>
    </source>
</reference>
<proteinExistence type="predicted"/>
<keyword evidence="1" id="KW-0808">Transferase</keyword>
<gene>
    <name evidence="3" type="ORF">GCM10010339_83720</name>
</gene>
<dbReference type="PANTHER" id="PTHR35526">
    <property type="entry name" value="ANTI-SIGMA-F FACTOR RSBW-RELATED"/>
    <property type="match status" value="1"/>
</dbReference>
<evidence type="ECO:0000313" key="3">
    <source>
        <dbReference type="EMBL" id="GHE14146.1"/>
    </source>
</evidence>
<evidence type="ECO:0000313" key="4">
    <source>
        <dbReference type="Proteomes" id="UP000655443"/>
    </source>
</evidence>
<dbReference type="SUPFAM" id="SSF55874">
    <property type="entry name" value="ATPase domain of HSP90 chaperone/DNA topoisomerase II/histidine kinase"/>
    <property type="match status" value="1"/>
</dbReference>
<dbReference type="InterPro" id="IPR003594">
    <property type="entry name" value="HATPase_dom"/>
</dbReference>
<evidence type="ECO:0000256" key="1">
    <source>
        <dbReference type="ARBA" id="ARBA00022527"/>
    </source>
</evidence>
<accession>A0A918YS62</accession>
<sequence>MTHTAARPRSQGHPGYDLVRERVPQSGEEARRLVRVALAAWGLGRTDVDAAELVVAELVANAVRHAVGRAVRIIVDRPDTDRVYVAVVDRAPRRLPALRAPGLDETSGRGLFLIDAHALRWGYDILGGTRPWGKRVWALLETRP</sequence>
<dbReference type="InterPro" id="IPR050267">
    <property type="entry name" value="Anti-sigma-factor_SerPK"/>
</dbReference>
<feature type="domain" description="Histidine kinase/HSP90-like ATPase" evidence="2">
    <location>
        <begin position="28"/>
        <end position="116"/>
    </location>
</feature>